<gene>
    <name evidence="11" type="primary">LOC112293216</name>
    <name evidence="10" type="ORF">PHYPA_020737</name>
</gene>
<feature type="domain" description="HTH myb-type" evidence="9">
    <location>
        <begin position="62"/>
        <end position="116"/>
    </location>
</feature>
<evidence type="ECO:0000256" key="7">
    <source>
        <dbReference type="SAM" id="MobiDB-lite"/>
    </source>
</evidence>
<protein>
    <submittedName>
        <fullName evidence="10 11">Uncharacterized protein</fullName>
    </submittedName>
</protein>
<dbReference type="GO" id="GO:0051707">
    <property type="term" value="P:response to other organism"/>
    <property type="evidence" value="ECO:0007669"/>
    <property type="project" value="UniProtKB-ARBA"/>
</dbReference>
<dbReference type="InterPro" id="IPR015495">
    <property type="entry name" value="Myb_TF_plants"/>
</dbReference>
<evidence type="ECO:0000259" key="9">
    <source>
        <dbReference type="PROSITE" id="PS51294"/>
    </source>
</evidence>
<evidence type="ECO:0000313" key="11">
    <source>
        <dbReference type="EnsemblPlants" id="Pp3c16_9970V3.1"/>
    </source>
</evidence>
<dbReference type="GO" id="GO:0000976">
    <property type="term" value="F:transcription cis-regulatory region binding"/>
    <property type="evidence" value="ECO:0007669"/>
    <property type="project" value="UniProtKB-ARBA"/>
</dbReference>
<organism evidence="10">
    <name type="scientific">Physcomitrium patens</name>
    <name type="common">Spreading-leaved earth moss</name>
    <name type="synonym">Physcomitrella patens</name>
    <dbReference type="NCBI Taxonomy" id="3218"/>
    <lineage>
        <taxon>Eukaryota</taxon>
        <taxon>Viridiplantae</taxon>
        <taxon>Streptophyta</taxon>
        <taxon>Embryophyta</taxon>
        <taxon>Bryophyta</taxon>
        <taxon>Bryophytina</taxon>
        <taxon>Bryopsida</taxon>
        <taxon>Funariidae</taxon>
        <taxon>Funariales</taxon>
        <taxon>Funariaceae</taxon>
        <taxon>Physcomitrium</taxon>
    </lineage>
</organism>
<name>A0A2K1J7Y2_PHYPA</name>
<dbReference type="PaxDb" id="3218-PP1S106_224V6.1"/>
<dbReference type="OrthoDB" id="2143914at2759"/>
<feature type="domain" description="HTH myb-type" evidence="9">
    <location>
        <begin position="9"/>
        <end position="61"/>
    </location>
</feature>
<feature type="domain" description="Myb-like" evidence="8">
    <location>
        <begin position="9"/>
        <end position="61"/>
    </location>
</feature>
<evidence type="ECO:0000256" key="1">
    <source>
        <dbReference type="ARBA" id="ARBA00004123"/>
    </source>
</evidence>
<comment type="subcellular location">
    <subcellularLocation>
        <location evidence="1">Nucleus</location>
    </subcellularLocation>
</comment>
<evidence type="ECO:0000256" key="5">
    <source>
        <dbReference type="ARBA" id="ARBA00023163"/>
    </source>
</evidence>
<keyword evidence="12" id="KW-1185">Reference proteome</keyword>
<dbReference type="Gramene" id="Pp3c16_9970V3.2">
    <property type="protein sequence ID" value="Pp3c16_9970V3.2"/>
    <property type="gene ID" value="Pp3c16_9970"/>
</dbReference>
<evidence type="ECO:0000313" key="12">
    <source>
        <dbReference type="Proteomes" id="UP000006727"/>
    </source>
</evidence>
<dbReference type="AlphaFoldDB" id="A0A2K1J7Y2"/>
<dbReference type="SUPFAM" id="SSF46689">
    <property type="entry name" value="Homeodomain-like"/>
    <property type="match status" value="1"/>
</dbReference>
<sequence>MVRAPCCDKMGLKKGPWTPEEDQKLVDYIQRFGHGSWRALPKHAGLSRCGKSCRLRWTNYLRPDIKRGQFSFEEEQVIIHLHGLLGNRWSAIAAYLPGRTDNEIKNHWNTHLKKRLLQMGIDPVTHKEKSNLLLDNMELKPIVCSTLTHMSQWDRVRMETEARLANNYTKLASQATQGYSCCASPGLSGDASVRHWKTQISESLLRREFGRGLERSASASIELPAILQDWEEELLHGQALDASLYNSPISETPSSSLSDCSQTRFDTQADSTSRFQTFPNFQETPSPAALPQQAADVVCAAPTNCGLFTNPYTEPKTQSSIISTEQLMSPTSTLSSPFGTTPLDFLLPSSSASCDLAFSPSRASETVQLPSPTFWTVPASLPTSSSQASDPAGRAEAAPHSAEGLMQIPSEILMELQEPSLIPPPKAVAAPATRASPGWSGYGVLESKDYWTNMLHLVGSTSHQPYLSFCAPAGLTR</sequence>
<dbReference type="GO" id="GO:0005634">
    <property type="term" value="C:nucleus"/>
    <property type="evidence" value="ECO:0007669"/>
    <property type="project" value="UniProtKB-SubCell"/>
</dbReference>
<evidence type="ECO:0000259" key="8">
    <source>
        <dbReference type="PROSITE" id="PS50090"/>
    </source>
</evidence>
<dbReference type="EMBL" id="ABEU02000016">
    <property type="protein sequence ID" value="PNR37628.1"/>
    <property type="molecule type" value="Genomic_DNA"/>
</dbReference>
<dbReference type="Gramene" id="Pp3c16_9970V3.1">
    <property type="protein sequence ID" value="Pp3c16_9970V3.1"/>
    <property type="gene ID" value="Pp3c16_9970"/>
</dbReference>
<evidence type="ECO:0000256" key="4">
    <source>
        <dbReference type="ARBA" id="ARBA00023125"/>
    </source>
</evidence>
<reference evidence="11" key="3">
    <citation type="submission" date="2020-12" db="UniProtKB">
        <authorList>
            <consortium name="EnsemblPlants"/>
        </authorList>
    </citation>
    <scope>IDENTIFICATION</scope>
</reference>
<keyword evidence="4" id="KW-0238">DNA-binding</keyword>
<dbReference type="PROSITE" id="PS50090">
    <property type="entry name" value="MYB_LIKE"/>
    <property type="match status" value="2"/>
</dbReference>
<proteinExistence type="predicted"/>
<dbReference type="Proteomes" id="UP000006727">
    <property type="component" value="Chromosome 16"/>
</dbReference>
<dbReference type="InterPro" id="IPR001005">
    <property type="entry name" value="SANT/Myb"/>
</dbReference>
<feature type="region of interest" description="Disordered" evidence="7">
    <location>
        <begin position="380"/>
        <end position="401"/>
    </location>
</feature>
<evidence type="ECO:0000256" key="2">
    <source>
        <dbReference type="ARBA" id="ARBA00022737"/>
    </source>
</evidence>
<dbReference type="GeneID" id="112293216"/>
<keyword evidence="2" id="KW-0677">Repeat</keyword>
<keyword evidence="5" id="KW-0804">Transcription</keyword>
<reference evidence="10 12" key="1">
    <citation type="journal article" date="2008" name="Science">
        <title>The Physcomitrella genome reveals evolutionary insights into the conquest of land by plants.</title>
        <authorList>
            <person name="Rensing S."/>
            <person name="Lang D."/>
            <person name="Zimmer A."/>
            <person name="Terry A."/>
            <person name="Salamov A."/>
            <person name="Shapiro H."/>
            <person name="Nishiyama T."/>
            <person name="Perroud P.-F."/>
            <person name="Lindquist E."/>
            <person name="Kamisugi Y."/>
            <person name="Tanahashi T."/>
            <person name="Sakakibara K."/>
            <person name="Fujita T."/>
            <person name="Oishi K."/>
            <person name="Shin-I T."/>
            <person name="Kuroki Y."/>
            <person name="Toyoda A."/>
            <person name="Suzuki Y."/>
            <person name="Hashimoto A."/>
            <person name="Yamaguchi K."/>
            <person name="Sugano A."/>
            <person name="Kohara Y."/>
            <person name="Fujiyama A."/>
            <person name="Anterola A."/>
            <person name="Aoki S."/>
            <person name="Ashton N."/>
            <person name="Barbazuk W.B."/>
            <person name="Barker E."/>
            <person name="Bennetzen J."/>
            <person name="Bezanilla M."/>
            <person name="Blankenship R."/>
            <person name="Cho S.H."/>
            <person name="Dutcher S."/>
            <person name="Estelle M."/>
            <person name="Fawcett J.A."/>
            <person name="Gundlach H."/>
            <person name="Hanada K."/>
            <person name="Heyl A."/>
            <person name="Hicks K.A."/>
            <person name="Hugh J."/>
            <person name="Lohr M."/>
            <person name="Mayer K."/>
            <person name="Melkozernov A."/>
            <person name="Murata T."/>
            <person name="Nelson D."/>
            <person name="Pils B."/>
            <person name="Prigge M."/>
            <person name="Reiss B."/>
            <person name="Renner T."/>
            <person name="Rombauts S."/>
            <person name="Rushton P."/>
            <person name="Sanderfoot A."/>
            <person name="Schween G."/>
            <person name="Shiu S.-H."/>
            <person name="Stueber K."/>
            <person name="Theodoulou F.L."/>
            <person name="Tu H."/>
            <person name="Van de Peer Y."/>
            <person name="Verrier P.J."/>
            <person name="Waters E."/>
            <person name="Wood A."/>
            <person name="Yang L."/>
            <person name="Cove D."/>
            <person name="Cuming A."/>
            <person name="Hasebe M."/>
            <person name="Lucas S."/>
            <person name="Mishler D.B."/>
            <person name="Reski R."/>
            <person name="Grigoriev I."/>
            <person name="Quatrano R.S."/>
            <person name="Boore J.L."/>
        </authorList>
    </citation>
    <scope>NUCLEOTIDE SEQUENCE [LARGE SCALE GENOMIC DNA]</scope>
    <source>
        <strain evidence="11 12">cv. Gransden 2004</strain>
    </source>
</reference>
<dbReference type="FunFam" id="1.10.10.60:FF:000001">
    <property type="entry name" value="MYB-related transcription factor"/>
    <property type="match status" value="1"/>
</dbReference>
<dbReference type="RefSeq" id="XP_024398171.1">
    <property type="nucleotide sequence ID" value="XM_024542403.2"/>
</dbReference>
<dbReference type="InterPro" id="IPR009057">
    <property type="entry name" value="Homeodomain-like_sf"/>
</dbReference>
<evidence type="ECO:0000313" key="10">
    <source>
        <dbReference type="EMBL" id="PNR37628.1"/>
    </source>
</evidence>
<dbReference type="CDD" id="cd00167">
    <property type="entry name" value="SANT"/>
    <property type="match status" value="2"/>
</dbReference>
<dbReference type="KEGG" id="ppp:112293216"/>
<dbReference type="PROSITE" id="PS51294">
    <property type="entry name" value="HTH_MYB"/>
    <property type="match status" value="2"/>
</dbReference>
<reference evidence="10 12" key="2">
    <citation type="journal article" date="2018" name="Plant J.">
        <title>The Physcomitrella patens chromosome-scale assembly reveals moss genome structure and evolution.</title>
        <authorList>
            <person name="Lang D."/>
            <person name="Ullrich K.K."/>
            <person name="Murat F."/>
            <person name="Fuchs J."/>
            <person name="Jenkins J."/>
            <person name="Haas F.B."/>
            <person name="Piednoel M."/>
            <person name="Gundlach H."/>
            <person name="Van Bel M."/>
            <person name="Meyberg R."/>
            <person name="Vives C."/>
            <person name="Morata J."/>
            <person name="Symeonidi A."/>
            <person name="Hiss M."/>
            <person name="Muchero W."/>
            <person name="Kamisugi Y."/>
            <person name="Saleh O."/>
            <person name="Blanc G."/>
            <person name="Decker E.L."/>
            <person name="van Gessel N."/>
            <person name="Grimwood J."/>
            <person name="Hayes R.D."/>
            <person name="Graham S.W."/>
            <person name="Gunter L.E."/>
            <person name="McDaniel S.F."/>
            <person name="Hoernstein S.N.W."/>
            <person name="Larsson A."/>
            <person name="Li F.W."/>
            <person name="Perroud P.F."/>
            <person name="Phillips J."/>
            <person name="Ranjan P."/>
            <person name="Rokshar D.S."/>
            <person name="Rothfels C.J."/>
            <person name="Schneider L."/>
            <person name="Shu S."/>
            <person name="Stevenson D.W."/>
            <person name="Thummler F."/>
            <person name="Tillich M."/>
            <person name="Villarreal Aguilar J.C."/>
            <person name="Widiez T."/>
            <person name="Wong G.K."/>
            <person name="Wymore A."/>
            <person name="Zhang Y."/>
            <person name="Zimmer A.D."/>
            <person name="Quatrano R.S."/>
            <person name="Mayer K.F.X."/>
            <person name="Goodstein D."/>
            <person name="Casacuberta J.M."/>
            <person name="Vandepoele K."/>
            <person name="Reski R."/>
            <person name="Cuming A.C."/>
            <person name="Tuskan G.A."/>
            <person name="Maumus F."/>
            <person name="Salse J."/>
            <person name="Schmutz J."/>
            <person name="Rensing S.A."/>
        </authorList>
    </citation>
    <scope>NUCLEOTIDE SEQUENCE [LARGE SCALE GENOMIC DNA]</scope>
    <source>
        <strain evidence="11 12">cv. Gransden 2004</strain>
    </source>
</reference>
<accession>A0A2K1J7Y2</accession>
<dbReference type="EnsemblPlants" id="Pp3c16_9970V3.1">
    <property type="protein sequence ID" value="Pp3c16_9970V3.1"/>
    <property type="gene ID" value="Pp3c16_9970"/>
</dbReference>
<dbReference type="InterPro" id="IPR017930">
    <property type="entry name" value="Myb_dom"/>
</dbReference>
<dbReference type="PANTHER" id="PTHR47994:SF5">
    <property type="entry name" value="F14D16.11-RELATED"/>
    <property type="match status" value="1"/>
</dbReference>
<evidence type="ECO:0000256" key="6">
    <source>
        <dbReference type="ARBA" id="ARBA00023242"/>
    </source>
</evidence>
<evidence type="ECO:0000256" key="3">
    <source>
        <dbReference type="ARBA" id="ARBA00023015"/>
    </source>
</evidence>
<keyword evidence="3" id="KW-0805">Transcription regulation</keyword>
<dbReference type="FunFam" id="1.10.10.60:FF:000394">
    <property type="entry name" value="MYB transcription factor"/>
    <property type="match status" value="1"/>
</dbReference>
<dbReference type="EnsemblPlants" id="Pp3c16_9970V3.2">
    <property type="protein sequence ID" value="Pp3c16_9970V3.2"/>
    <property type="gene ID" value="Pp3c16_9970"/>
</dbReference>
<feature type="domain" description="Myb-like" evidence="8">
    <location>
        <begin position="62"/>
        <end position="112"/>
    </location>
</feature>
<dbReference type="PANTHER" id="PTHR47994">
    <property type="entry name" value="F14D16.11-RELATED"/>
    <property type="match status" value="1"/>
</dbReference>
<dbReference type="Pfam" id="PF00249">
    <property type="entry name" value="Myb_DNA-binding"/>
    <property type="match status" value="2"/>
</dbReference>
<dbReference type="Gene3D" id="1.10.10.60">
    <property type="entry name" value="Homeodomain-like"/>
    <property type="match status" value="2"/>
</dbReference>
<dbReference type="SMART" id="SM00717">
    <property type="entry name" value="SANT"/>
    <property type="match status" value="2"/>
</dbReference>
<keyword evidence="6" id="KW-0539">Nucleus</keyword>